<dbReference type="GO" id="GO:0006357">
    <property type="term" value="P:regulation of transcription by RNA polymerase II"/>
    <property type="evidence" value="ECO:0007669"/>
    <property type="project" value="TreeGrafter"/>
</dbReference>
<dbReference type="GO" id="GO:0005730">
    <property type="term" value="C:nucleolus"/>
    <property type="evidence" value="ECO:0007669"/>
    <property type="project" value="TreeGrafter"/>
</dbReference>
<gene>
    <name evidence="10" type="ORF">Ahy_A01g004740</name>
</gene>
<comment type="subcellular location">
    <subcellularLocation>
        <location evidence="1">Nucleus</location>
    </subcellularLocation>
</comment>
<dbReference type="InterPro" id="IPR013087">
    <property type="entry name" value="Znf_C2H2_type"/>
</dbReference>
<keyword evidence="6" id="KW-0804">Transcription</keyword>
<dbReference type="PANTHER" id="PTHR46179">
    <property type="entry name" value="ZINC FINGER PROTEIN"/>
    <property type="match status" value="1"/>
</dbReference>
<feature type="domain" description="C2H2-type" evidence="9">
    <location>
        <begin position="141"/>
        <end position="171"/>
    </location>
</feature>
<dbReference type="Gene3D" id="3.30.160.60">
    <property type="entry name" value="Classic Zinc Finger"/>
    <property type="match status" value="5"/>
</dbReference>
<evidence type="ECO:0000256" key="3">
    <source>
        <dbReference type="ARBA" id="ARBA00022771"/>
    </source>
</evidence>
<proteinExistence type="predicted"/>
<dbReference type="Pfam" id="PF00096">
    <property type="entry name" value="zf-C2H2"/>
    <property type="match status" value="2"/>
</dbReference>
<feature type="domain" description="C2H2-type" evidence="9">
    <location>
        <begin position="284"/>
        <end position="314"/>
    </location>
</feature>
<evidence type="ECO:0000259" key="9">
    <source>
        <dbReference type="PROSITE" id="PS50157"/>
    </source>
</evidence>
<keyword evidence="3 8" id="KW-0863">Zinc-finger</keyword>
<evidence type="ECO:0000256" key="1">
    <source>
        <dbReference type="ARBA" id="ARBA00004123"/>
    </source>
</evidence>
<evidence type="ECO:0000313" key="10">
    <source>
        <dbReference type="EMBL" id="RYR79945.1"/>
    </source>
</evidence>
<dbReference type="GO" id="GO:0003700">
    <property type="term" value="F:DNA-binding transcription factor activity"/>
    <property type="evidence" value="ECO:0007669"/>
    <property type="project" value="TreeGrafter"/>
</dbReference>
<evidence type="ECO:0000256" key="4">
    <source>
        <dbReference type="ARBA" id="ARBA00022833"/>
    </source>
</evidence>
<dbReference type="SUPFAM" id="SSF57667">
    <property type="entry name" value="beta-beta-alpha zinc fingers"/>
    <property type="match status" value="3"/>
</dbReference>
<dbReference type="PROSITE" id="PS50157">
    <property type="entry name" value="ZINC_FINGER_C2H2_2"/>
    <property type="match status" value="4"/>
</dbReference>
<keyword evidence="5" id="KW-0805">Transcription regulation</keyword>
<feature type="domain" description="C2H2-type" evidence="9">
    <location>
        <begin position="112"/>
        <end position="141"/>
    </location>
</feature>
<dbReference type="InterPro" id="IPR051061">
    <property type="entry name" value="Zinc_finger_trans_reg"/>
</dbReference>
<organism evidence="10 11">
    <name type="scientific">Arachis hypogaea</name>
    <name type="common">Peanut</name>
    <dbReference type="NCBI Taxonomy" id="3818"/>
    <lineage>
        <taxon>Eukaryota</taxon>
        <taxon>Viridiplantae</taxon>
        <taxon>Streptophyta</taxon>
        <taxon>Embryophyta</taxon>
        <taxon>Tracheophyta</taxon>
        <taxon>Spermatophyta</taxon>
        <taxon>Magnoliopsida</taxon>
        <taxon>eudicotyledons</taxon>
        <taxon>Gunneridae</taxon>
        <taxon>Pentapetalae</taxon>
        <taxon>rosids</taxon>
        <taxon>fabids</taxon>
        <taxon>Fabales</taxon>
        <taxon>Fabaceae</taxon>
        <taxon>Papilionoideae</taxon>
        <taxon>50 kb inversion clade</taxon>
        <taxon>dalbergioids sensu lato</taxon>
        <taxon>Dalbergieae</taxon>
        <taxon>Pterocarpus clade</taxon>
        <taxon>Arachis</taxon>
    </lineage>
</organism>
<name>A0A445EWZ0_ARAHY</name>
<reference evidence="10 11" key="1">
    <citation type="submission" date="2019-01" db="EMBL/GenBank/DDBJ databases">
        <title>Sequencing of cultivated peanut Arachis hypogaea provides insights into genome evolution and oil improvement.</title>
        <authorList>
            <person name="Chen X."/>
        </authorList>
    </citation>
    <scope>NUCLEOTIDE SEQUENCE [LARGE SCALE GENOMIC DNA]</scope>
    <source>
        <strain evidence="11">cv. Fuhuasheng</strain>
        <tissue evidence="10">Leaves</tissue>
    </source>
</reference>
<evidence type="ECO:0000313" key="11">
    <source>
        <dbReference type="Proteomes" id="UP000289738"/>
    </source>
</evidence>
<dbReference type="PROSITE" id="PS00028">
    <property type="entry name" value="ZINC_FINGER_C2H2_1"/>
    <property type="match status" value="6"/>
</dbReference>
<dbReference type="AlphaFoldDB" id="A0A445EWZ0"/>
<dbReference type="Proteomes" id="UP000289738">
    <property type="component" value="Chromosome A01"/>
</dbReference>
<evidence type="ECO:0000256" key="8">
    <source>
        <dbReference type="PROSITE-ProRule" id="PRU00042"/>
    </source>
</evidence>
<evidence type="ECO:0000256" key="5">
    <source>
        <dbReference type="ARBA" id="ARBA00023015"/>
    </source>
</evidence>
<accession>A0A445EWZ0</accession>
<keyword evidence="2" id="KW-0479">Metal-binding</keyword>
<dbReference type="GO" id="GO:0008270">
    <property type="term" value="F:zinc ion binding"/>
    <property type="evidence" value="ECO:0007669"/>
    <property type="project" value="UniProtKB-KW"/>
</dbReference>
<dbReference type="PANTHER" id="PTHR46179:SF13">
    <property type="entry name" value="C2H2-TYPE DOMAIN-CONTAINING PROTEIN"/>
    <property type="match status" value="1"/>
</dbReference>
<comment type="caution">
    <text evidence="10">The sequence shown here is derived from an EMBL/GenBank/DDBJ whole genome shotgun (WGS) entry which is preliminary data.</text>
</comment>
<dbReference type="EMBL" id="SDMP01000001">
    <property type="protein sequence ID" value="RYR79945.1"/>
    <property type="molecule type" value="Genomic_DNA"/>
</dbReference>
<dbReference type="InterPro" id="IPR036236">
    <property type="entry name" value="Znf_C2H2_sf"/>
</dbReference>
<evidence type="ECO:0000256" key="6">
    <source>
        <dbReference type="ARBA" id="ARBA00023163"/>
    </source>
</evidence>
<keyword evidence="4" id="KW-0862">Zinc</keyword>
<evidence type="ECO:0000256" key="2">
    <source>
        <dbReference type="ARBA" id="ARBA00022723"/>
    </source>
</evidence>
<feature type="domain" description="C2H2-type" evidence="9">
    <location>
        <begin position="180"/>
        <end position="204"/>
    </location>
</feature>
<protein>
    <recommendedName>
        <fullName evidence="9">C2H2-type domain-containing protein</fullName>
    </recommendedName>
</protein>
<keyword evidence="7" id="KW-0539">Nucleus</keyword>
<evidence type="ECO:0000256" key="7">
    <source>
        <dbReference type="ARBA" id="ARBA00023242"/>
    </source>
</evidence>
<dbReference type="GO" id="GO:0080084">
    <property type="term" value="F:5S rDNA binding"/>
    <property type="evidence" value="ECO:0007669"/>
    <property type="project" value="TreeGrafter"/>
</dbReference>
<keyword evidence="11" id="KW-1185">Reference proteome</keyword>
<dbReference type="SMART" id="SM00355">
    <property type="entry name" value="ZnF_C2H2"/>
    <property type="match status" value="7"/>
</dbReference>
<dbReference type="STRING" id="3818.A0A445EWZ0"/>
<sequence length="392" mass="45082">MPEMQMDEPMESGERPVFKDIRRYFCEYCGICRTSWKKLELKEIMKHIAKSPTTLANNVVLASKNLPTCCSTCKAIHLSIIGLDGLVSGRETSCEAPSRMPQSRFIQDERPYVCMVDDCQASYRRKDHLNRHLLQHEGKTFKCPMENCNLIFSIKGNMARHVKEIHDEGSTSTNVESKQFVCPETGCGKVFKFASKLRKHADSHGKFSSNLIFFVNNQIKLQSVDVVCLEPGCMKHFTNNQCLKEHIESCHQYVTCDTCGSRQLKKNIKRHLRTHEADKSLAEFKCEFKGCSCKFSSKSNLVTHKKAVHFKEKPFVCGFPDCGLRFAYKHVRDKHEKTGKHVFTHGDFEEADEQFRSRPRGGRKRVCPTVEMLVRKRVTPPSQLENLLFMQE</sequence>